<dbReference type="SUPFAM" id="SSF52172">
    <property type="entry name" value="CheY-like"/>
    <property type="match status" value="1"/>
</dbReference>
<feature type="DNA-binding region" description="OmpR/PhoB-type" evidence="7">
    <location>
        <begin position="165"/>
        <end position="258"/>
    </location>
</feature>
<sequence>MLQVIEHFRHLTMELTASATVPANFLQAALRRPIRPHKAPESWRILLVDNDDQDRDVLEKNLLRQGHEVRGVSTGANALDAYEDADLIVLGLELSDLDGLEICRAIRTACDVPIIAVTACSSEVDTVLGLQAGADDFVVKPFGFRELTARIDAVMRRVRPQSRTPGTIEHGPLRIDAGSREVTYAGQRIRLTRKEFDLLQFLASHPRTVIARDVVMEQIWGGSCSRRTVDTHVSSIRTKLGSSDWIVTVRGVGFMIGEA</sequence>
<dbReference type="SMART" id="SM00862">
    <property type="entry name" value="Trans_reg_C"/>
    <property type="match status" value="1"/>
</dbReference>
<comment type="caution">
    <text evidence="6">Lacks conserved residue(s) required for the propagation of feature annotation.</text>
</comment>
<dbReference type="PROSITE" id="PS50110">
    <property type="entry name" value="RESPONSE_REGULATORY"/>
    <property type="match status" value="1"/>
</dbReference>
<dbReference type="Proteomes" id="UP001500456">
    <property type="component" value="Unassembled WGS sequence"/>
</dbReference>
<evidence type="ECO:0000256" key="1">
    <source>
        <dbReference type="ARBA" id="ARBA00022553"/>
    </source>
</evidence>
<evidence type="ECO:0000313" key="11">
    <source>
        <dbReference type="Proteomes" id="UP001500456"/>
    </source>
</evidence>
<keyword evidence="4 7" id="KW-0238">DNA-binding</keyword>
<dbReference type="Gene3D" id="3.40.50.2300">
    <property type="match status" value="1"/>
</dbReference>
<reference evidence="11" key="1">
    <citation type="journal article" date="2019" name="Int. J. Syst. Evol. Microbiol.">
        <title>The Global Catalogue of Microorganisms (GCM) 10K type strain sequencing project: providing services to taxonomists for standard genome sequencing and annotation.</title>
        <authorList>
            <consortium name="The Broad Institute Genomics Platform"/>
            <consortium name="The Broad Institute Genome Sequencing Center for Infectious Disease"/>
            <person name="Wu L."/>
            <person name="Ma J."/>
        </authorList>
    </citation>
    <scope>NUCLEOTIDE SEQUENCE [LARGE SCALE GENOMIC DNA]</scope>
    <source>
        <strain evidence="11">JCM 16924</strain>
    </source>
</reference>
<evidence type="ECO:0000256" key="7">
    <source>
        <dbReference type="PROSITE-ProRule" id="PRU01091"/>
    </source>
</evidence>
<dbReference type="Gene3D" id="6.10.250.690">
    <property type="match status" value="1"/>
</dbReference>
<gene>
    <name evidence="10" type="ORF">GCM10022232_28030</name>
</gene>
<dbReference type="PANTHER" id="PTHR48111:SF1">
    <property type="entry name" value="TWO-COMPONENT RESPONSE REGULATOR ORR33"/>
    <property type="match status" value="1"/>
</dbReference>
<proteinExistence type="predicted"/>
<dbReference type="InterPro" id="IPR011006">
    <property type="entry name" value="CheY-like_superfamily"/>
</dbReference>
<dbReference type="Gene3D" id="1.10.10.10">
    <property type="entry name" value="Winged helix-like DNA-binding domain superfamily/Winged helix DNA-binding domain"/>
    <property type="match status" value="1"/>
</dbReference>
<feature type="domain" description="Response regulatory" evidence="8">
    <location>
        <begin position="44"/>
        <end position="155"/>
    </location>
</feature>
<evidence type="ECO:0000313" key="10">
    <source>
        <dbReference type="EMBL" id="GAA3991689.1"/>
    </source>
</evidence>
<dbReference type="InterPro" id="IPR001789">
    <property type="entry name" value="Sig_transdc_resp-reg_receiver"/>
</dbReference>
<dbReference type="Pfam" id="PF00486">
    <property type="entry name" value="Trans_reg_C"/>
    <property type="match status" value="1"/>
</dbReference>
<keyword evidence="11" id="KW-1185">Reference proteome</keyword>
<evidence type="ECO:0000256" key="2">
    <source>
        <dbReference type="ARBA" id="ARBA00023012"/>
    </source>
</evidence>
<accession>A0ABP7R2Y1</accession>
<evidence type="ECO:0000256" key="5">
    <source>
        <dbReference type="ARBA" id="ARBA00023163"/>
    </source>
</evidence>
<feature type="domain" description="OmpR/PhoB-type" evidence="9">
    <location>
        <begin position="165"/>
        <end position="258"/>
    </location>
</feature>
<dbReference type="EMBL" id="BAAAZX010000006">
    <property type="protein sequence ID" value="GAA3991689.1"/>
    <property type="molecule type" value="Genomic_DNA"/>
</dbReference>
<dbReference type="InterPro" id="IPR036388">
    <property type="entry name" value="WH-like_DNA-bd_sf"/>
</dbReference>
<organism evidence="10 11">
    <name type="scientific">Streptomyces plumbiresistens</name>
    <dbReference type="NCBI Taxonomy" id="511811"/>
    <lineage>
        <taxon>Bacteria</taxon>
        <taxon>Bacillati</taxon>
        <taxon>Actinomycetota</taxon>
        <taxon>Actinomycetes</taxon>
        <taxon>Kitasatosporales</taxon>
        <taxon>Streptomycetaceae</taxon>
        <taxon>Streptomyces</taxon>
    </lineage>
</organism>
<keyword evidence="1" id="KW-0597">Phosphoprotein</keyword>
<protein>
    <submittedName>
        <fullName evidence="10">Response regulator transcription factor</fullName>
    </submittedName>
</protein>
<keyword evidence="5" id="KW-0804">Transcription</keyword>
<dbReference type="InterPro" id="IPR001867">
    <property type="entry name" value="OmpR/PhoB-type_DNA-bd"/>
</dbReference>
<evidence type="ECO:0000256" key="4">
    <source>
        <dbReference type="ARBA" id="ARBA00023125"/>
    </source>
</evidence>
<dbReference type="Pfam" id="PF00072">
    <property type="entry name" value="Response_reg"/>
    <property type="match status" value="1"/>
</dbReference>
<keyword evidence="2" id="KW-0902">Two-component regulatory system</keyword>
<dbReference type="CDD" id="cd00383">
    <property type="entry name" value="trans_reg_C"/>
    <property type="match status" value="1"/>
</dbReference>
<comment type="caution">
    <text evidence="10">The sequence shown here is derived from an EMBL/GenBank/DDBJ whole genome shotgun (WGS) entry which is preliminary data.</text>
</comment>
<evidence type="ECO:0000256" key="3">
    <source>
        <dbReference type="ARBA" id="ARBA00023015"/>
    </source>
</evidence>
<name>A0ABP7R2Y1_9ACTN</name>
<dbReference type="RefSeq" id="WP_345563570.1">
    <property type="nucleotide sequence ID" value="NZ_BAAAZX010000006.1"/>
</dbReference>
<dbReference type="InterPro" id="IPR039420">
    <property type="entry name" value="WalR-like"/>
</dbReference>
<evidence type="ECO:0000259" key="8">
    <source>
        <dbReference type="PROSITE" id="PS50110"/>
    </source>
</evidence>
<evidence type="ECO:0000256" key="6">
    <source>
        <dbReference type="PROSITE-ProRule" id="PRU00169"/>
    </source>
</evidence>
<dbReference type="PROSITE" id="PS51755">
    <property type="entry name" value="OMPR_PHOB"/>
    <property type="match status" value="1"/>
</dbReference>
<dbReference type="SMART" id="SM00448">
    <property type="entry name" value="REC"/>
    <property type="match status" value="1"/>
</dbReference>
<keyword evidence="3" id="KW-0805">Transcription regulation</keyword>
<evidence type="ECO:0000259" key="9">
    <source>
        <dbReference type="PROSITE" id="PS51755"/>
    </source>
</evidence>
<dbReference type="PANTHER" id="PTHR48111">
    <property type="entry name" value="REGULATOR OF RPOS"/>
    <property type="match status" value="1"/>
</dbReference>